<evidence type="ECO:0000313" key="2">
    <source>
        <dbReference type="Proteomes" id="UP000663844"/>
    </source>
</evidence>
<dbReference type="EMBL" id="CAJOAZ010023307">
    <property type="protein sequence ID" value="CAF4374427.1"/>
    <property type="molecule type" value="Genomic_DNA"/>
</dbReference>
<comment type="caution">
    <text evidence="1">The sequence shown here is derived from an EMBL/GenBank/DDBJ whole genome shotgun (WGS) entry which is preliminary data.</text>
</comment>
<dbReference type="AlphaFoldDB" id="A0A820MLH3"/>
<name>A0A820MLH3_9BILA</name>
<proteinExistence type="predicted"/>
<organism evidence="1 2">
    <name type="scientific">Adineta steineri</name>
    <dbReference type="NCBI Taxonomy" id="433720"/>
    <lineage>
        <taxon>Eukaryota</taxon>
        <taxon>Metazoa</taxon>
        <taxon>Spiralia</taxon>
        <taxon>Gnathifera</taxon>
        <taxon>Rotifera</taxon>
        <taxon>Eurotatoria</taxon>
        <taxon>Bdelloidea</taxon>
        <taxon>Adinetida</taxon>
        <taxon>Adinetidae</taxon>
        <taxon>Adineta</taxon>
    </lineage>
</organism>
<gene>
    <name evidence="1" type="ORF">OXD698_LOCUS50022</name>
</gene>
<protein>
    <submittedName>
        <fullName evidence="1">Uncharacterized protein</fullName>
    </submittedName>
</protein>
<sequence length="36" mass="4355">QFINQIEELEYIFQNYVIQTNTVVVLRDNLRNIADQ</sequence>
<feature type="non-terminal residue" evidence="1">
    <location>
        <position position="1"/>
    </location>
</feature>
<dbReference type="Proteomes" id="UP000663844">
    <property type="component" value="Unassembled WGS sequence"/>
</dbReference>
<reference evidence="1" key="1">
    <citation type="submission" date="2021-02" db="EMBL/GenBank/DDBJ databases">
        <authorList>
            <person name="Nowell W R."/>
        </authorList>
    </citation>
    <scope>NUCLEOTIDE SEQUENCE</scope>
</reference>
<evidence type="ECO:0000313" key="1">
    <source>
        <dbReference type="EMBL" id="CAF4374427.1"/>
    </source>
</evidence>
<accession>A0A820MLH3</accession>